<dbReference type="EMBL" id="AYEU01000006">
    <property type="protein sequence ID" value="ESK51665.1"/>
    <property type="molecule type" value="Genomic_DNA"/>
</dbReference>
<dbReference type="Gene3D" id="1.20.1050.10">
    <property type="match status" value="1"/>
</dbReference>
<dbReference type="SFLD" id="SFLDG00358">
    <property type="entry name" value="Main_(cytGST)"/>
    <property type="match status" value="1"/>
</dbReference>
<dbReference type="SFLD" id="SFLDS00019">
    <property type="entry name" value="Glutathione_Transferase_(cytos"/>
    <property type="match status" value="1"/>
</dbReference>
<dbReference type="Pfam" id="PF00043">
    <property type="entry name" value="GST_C"/>
    <property type="match status" value="1"/>
</dbReference>
<comment type="caution">
    <text evidence="3">The sequence shown here is derived from an EMBL/GenBank/DDBJ whole genome shotgun (WGS) entry which is preliminary data.</text>
</comment>
<proteinExistence type="predicted"/>
<feature type="domain" description="GST C-terminal" evidence="2">
    <location>
        <begin position="83"/>
        <end position="199"/>
    </location>
</feature>
<evidence type="ECO:0000259" key="2">
    <source>
        <dbReference type="PROSITE" id="PS50405"/>
    </source>
</evidence>
<dbReference type="HOGENOM" id="CLU_011226_6_0_6"/>
<protein>
    <recommendedName>
        <fullName evidence="5">Glutathione S-transferase</fullName>
    </recommendedName>
</protein>
<dbReference type="PANTHER" id="PTHR44051">
    <property type="entry name" value="GLUTATHIONE S-TRANSFERASE-RELATED"/>
    <property type="match status" value="1"/>
</dbReference>
<dbReference type="InterPro" id="IPR040079">
    <property type="entry name" value="Glutathione_S-Trfase"/>
</dbReference>
<name>V2USP8_9GAMM</name>
<dbReference type="InterPro" id="IPR010987">
    <property type="entry name" value="Glutathione-S-Trfase_C-like"/>
</dbReference>
<dbReference type="PANTHER" id="PTHR44051:SF2">
    <property type="entry name" value="HYPOTHETICAL GLUTATHIONE S-TRANSFERASE LIKE PROTEIN"/>
    <property type="match status" value="1"/>
</dbReference>
<dbReference type="AlphaFoldDB" id="V2USP8"/>
<dbReference type="OrthoDB" id="9797500at2"/>
<dbReference type="Pfam" id="PF13409">
    <property type="entry name" value="GST_N_2"/>
    <property type="match status" value="1"/>
</dbReference>
<dbReference type="Gene3D" id="3.40.30.10">
    <property type="entry name" value="Glutaredoxin"/>
    <property type="match status" value="1"/>
</dbReference>
<sequence length="199" mass="22877">MKVYGDLLSGNCYKVKLLLEFLGIEHEWLHINVLKAESHTPEFLQMNPNGKIPVLVLDDGRVLMESNAILGYLAEESKFIPTDRYAKAKMYEWMFFEQYSHEPFIAVARFINKYLGLPKARIDEYHALQPKGHKALAIMEQALGRHDYLVGNELTLADISLYAYTHVADEGGFDLSLYPNIQAWCQRIQNYPAYKSMAV</sequence>
<dbReference type="CDD" id="cd03056">
    <property type="entry name" value="GST_N_4"/>
    <property type="match status" value="1"/>
</dbReference>
<dbReference type="InterPro" id="IPR036282">
    <property type="entry name" value="Glutathione-S-Trfase_C_sf"/>
</dbReference>
<dbReference type="SFLD" id="SFLDG01151">
    <property type="entry name" value="Main.2:_Nu-like"/>
    <property type="match status" value="1"/>
</dbReference>
<dbReference type="Proteomes" id="UP000018418">
    <property type="component" value="Unassembled WGS sequence"/>
</dbReference>
<dbReference type="InterPro" id="IPR004046">
    <property type="entry name" value="GST_C"/>
</dbReference>
<dbReference type="PROSITE" id="PS50405">
    <property type="entry name" value="GST_CTER"/>
    <property type="match status" value="1"/>
</dbReference>
<gene>
    <name evidence="3" type="ORF">P255_02193</name>
</gene>
<evidence type="ECO:0000259" key="1">
    <source>
        <dbReference type="PROSITE" id="PS50404"/>
    </source>
</evidence>
<dbReference type="PATRIC" id="fig|1341683.3.peg.2168"/>
<dbReference type="InterPro" id="IPR036249">
    <property type="entry name" value="Thioredoxin-like_sf"/>
</dbReference>
<dbReference type="SUPFAM" id="SSF47616">
    <property type="entry name" value="GST C-terminal domain-like"/>
    <property type="match status" value="1"/>
</dbReference>
<evidence type="ECO:0008006" key="5">
    <source>
        <dbReference type="Google" id="ProtNLM"/>
    </source>
</evidence>
<dbReference type="InterPro" id="IPR004045">
    <property type="entry name" value="Glutathione_S-Trfase_N"/>
</dbReference>
<dbReference type="PROSITE" id="PS50404">
    <property type="entry name" value="GST_NTER"/>
    <property type="match status" value="1"/>
</dbReference>
<keyword evidence="4" id="KW-1185">Reference proteome</keyword>
<evidence type="ECO:0000313" key="4">
    <source>
        <dbReference type="Proteomes" id="UP000018418"/>
    </source>
</evidence>
<dbReference type="RefSeq" id="WP_004902069.1">
    <property type="nucleotide sequence ID" value="NZ_BBTI01000022.1"/>
</dbReference>
<organism evidence="3 4">
    <name type="scientific">Acinetobacter brisouii CIP 110357</name>
    <dbReference type="NCBI Taxonomy" id="1341683"/>
    <lineage>
        <taxon>Bacteria</taxon>
        <taxon>Pseudomonadati</taxon>
        <taxon>Pseudomonadota</taxon>
        <taxon>Gammaproteobacteria</taxon>
        <taxon>Moraxellales</taxon>
        <taxon>Moraxellaceae</taxon>
        <taxon>Acinetobacter</taxon>
    </lineage>
</organism>
<reference evidence="3 4" key="1">
    <citation type="submission" date="2013-10" db="EMBL/GenBank/DDBJ databases">
        <title>The Genome Sequence of Acinetobacter brisouii CIP 110357.</title>
        <authorList>
            <consortium name="The Broad Institute Genomics Platform"/>
            <consortium name="The Broad Institute Genome Sequencing Center for Infectious Disease"/>
            <person name="Cerqueira G."/>
            <person name="Feldgarden M."/>
            <person name="Courvalin P."/>
            <person name="Grillot-Courvalin C."/>
            <person name="Clermont D."/>
            <person name="Rocha E."/>
            <person name="Yoon E.-J."/>
            <person name="Nemec A."/>
            <person name="Young S.K."/>
            <person name="Zeng Q."/>
            <person name="Gargeya S."/>
            <person name="Fitzgerald M."/>
            <person name="Abouelleil A."/>
            <person name="Alvarado L."/>
            <person name="Berlin A.M."/>
            <person name="Chapman S.B."/>
            <person name="Gainer-Dewar J."/>
            <person name="Goldberg J."/>
            <person name="Gnerre S."/>
            <person name="Griggs A."/>
            <person name="Gujja S."/>
            <person name="Hansen M."/>
            <person name="Howarth C."/>
            <person name="Imamovic A."/>
            <person name="Ireland A."/>
            <person name="Larimer J."/>
            <person name="McCowan C."/>
            <person name="Murphy C."/>
            <person name="Pearson M."/>
            <person name="Poon T.W."/>
            <person name="Priest M."/>
            <person name="Roberts A."/>
            <person name="Saif S."/>
            <person name="Shea T."/>
            <person name="Sykes S."/>
            <person name="Wortman J."/>
            <person name="Nusbaum C."/>
            <person name="Birren B."/>
        </authorList>
    </citation>
    <scope>NUCLEOTIDE SEQUENCE [LARGE SCALE GENOMIC DNA]</scope>
    <source>
        <strain evidence="3 4">CIP 110357</strain>
    </source>
</reference>
<dbReference type="SUPFAM" id="SSF52833">
    <property type="entry name" value="Thioredoxin-like"/>
    <property type="match status" value="1"/>
</dbReference>
<accession>V2USP8</accession>
<feature type="domain" description="GST N-terminal" evidence="1">
    <location>
        <begin position="1"/>
        <end position="81"/>
    </location>
</feature>
<evidence type="ECO:0000313" key="3">
    <source>
        <dbReference type="EMBL" id="ESK51665.1"/>
    </source>
</evidence>